<name>A0A1T4KY66_TREPO</name>
<feature type="active site" evidence="9">
    <location>
        <position position="153"/>
    </location>
</feature>
<feature type="active site" evidence="9">
    <location>
        <position position="277"/>
    </location>
</feature>
<proteinExistence type="inferred from homology"/>
<evidence type="ECO:0000313" key="13">
    <source>
        <dbReference type="Proteomes" id="UP000190423"/>
    </source>
</evidence>
<dbReference type="InterPro" id="IPR002104">
    <property type="entry name" value="Integrase_catalytic"/>
</dbReference>
<dbReference type="GO" id="GO:0007059">
    <property type="term" value="P:chromosome segregation"/>
    <property type="evidence" value="ECO:0007669"/>
    <property type="project" value="UniProtKB-UniRule"/>
</dbReference>
<keyword evidence="7 9" id="KW-0233">DNA recombination</keyword>
<gene>
    <name evidence="9" type="primary">xerC</name>
    <name evidence="12" type="ORF">SAMN02745149_01378</name>
</gene>
<keyword evidence="5 9" id="KW-0229">DNA integration</keyword>
<dbReference type="STRING" id="261392.SAMN02745149_01378"/>
<dbReference type="EMBL" id="FUWG01000009">
    <property type="protein sequence ID" value="SJZ47321.1"/>
    <property type="molecule type" value="Genomic_DNA"/>
</dbReference>
<sequence length="307" mass="34884">MADNVEKMLYSLVDEFLVYLESVRGLSANSIRTYRNDLNHLMEQLGREKSVAEITVVDLRNCIAWLSARKLSSASVNSFIAAVRTFFAYCRKFGYIETNVALELKTIKMPQHMPRFLTAPEVDELCRQPVVNELLWQKRDAAIFEMLYSSGCRVSEIVSLKIHDLQNGNSSAIITGKGNKDRRVYFEEDARNALALYLEDRKDRFHREGIEDRTPEVFVNQSGGALTAGGVRYILSRYTGSEGTKHHVSPHALRHTFATSMLSKGADVRVVQEMLGHASISTTQRYTHITTERLIDIYNRAHPHGKK</sequence>
<keyword evidence="13" id="KW-1185">Reference proteome</keyword>
<feature type="domain" description="Tyr recombinase" evidence="10">
    <location>
        <begin position="112"/>
        <end position="299"/>
    </location>
</feature>
<dbReference type="GO" id="GO:0005737">
    <property type="term" value="C:cytoplasm"/>
    <property type="evidence" value="ECO:0007669"/>
    <property type="project" value="UniProtKB-SubCell"/>
</dbReference>
<dbReference type="CDD" id="cd00798">
    <property type="entry name" value="INT_XerDC_C"/>
    <property type="match status" value="1"/>
</dbReference>
<dbReference type="Gene3D" id="1.10.443.10">
    <property type="entry name" value="Intergrase catalytic core"/>
    <property type="match status" value="1"/>
</dbReference>
<feature type="domain" description="Core-binding (CB)" evidence="11">
    <location>
        <begin position="7"/>
        <end position="91"/>
    </location>
</feature>
<keyword evidence="8 9" id="KW-0131">Cell cycle</keyword>
<feature type="active site" evidence="9">
    <location>
        <position position="251"/>
    </location>
</feature>
<dbReference type="InterPro" id="IPR050090">
    <property type="entry name" value="Tyrosine_recombinase_XerCD"/>
</dbReference>
<dbReference type="SUPFAM" id="SSF56349">
    <property type="entry name" value="DNA breaking-rejoining enzymes"/>
    <property type="match status" value="1"/>
</dbReference>
<dbReference type="InterPro" id="IPR044068">
    <property type="entry name" value="CB"/>
</dbReference>
<dbReference type="PANTHER" id="PTHR30349:SF77">
    <property type="entry name" value="TYROSINE RECOMBINASE XERC"/>
    <property type="match status" value="1"/>
</dbReference>
<dbReference type="Proteomes" id="UP000190423">
    <property type="component" value="Unassembled WGS sequence"/>
</dbReference>
<organism evidence="12 13">
    <name type="scientific">Treponema porcinum</name>
    <dbReference type="NCBI Taxonomy" id="261392"/>
    <lineage>
        <taxon>Bacteria</taxon>
        <taxon>Pseudomonadati</taxon>
        <taxon>Spirochaetota</taxon>
        <taxon>Spirochaetia</taxon>
        <taxon>Spirochaetales</taxon>
        <taxon>Treponemataceae</taxon>
        <taxon>Treponema</taxon>
    </lineage>
</organism>
<evidence type="ECO:0000259" key="10">
    <source>
        <dbReference type="PROSITE" id="PS51898"/>
    </source>
</evidence>
<evidence type="ECO:0000256" key="6">
    <source>
        <dbReference type="ARBA" id="ARBA00023125"/>
    </source>
</evidence>
<comment type="subcellular location">
    <subcellularLocation>
        <location evidence="1 9">Cytoplasm</location>
    </subcellularLocation>
</comment>
<dbReference type="PROSITE" id="PS51900">
    <property type="entry name" value="CB"/>
    <property type="match status" value="1"/>
</dbReference>
<dbReference type="InterPro" id="IPR013762">
    <property type="entry name" value="Integrase-like_cat_sf"/>
</dbReference>
<dbReference type="GeneID" id="78316675"/>
<dbReference type="AlphaFoldDB" id="A0A1T4KY66"/>
<dbReference type="GO" id="GO:0006313">
    <property type="term" value="P:DNA transposition"/>
    <property type="evidence" value="ECO:0007669"/>
    <property type="project" value="UniProtKB-UniRule"/>
</dbReference>
<dbReference type="GO" id="GO:0051301">
    <property type="term" value="P:cell division"/>
    <property type="evidence" value="ECO:0007669"/>
    <property type="project" value="UniProtKB-KW"/>
</dbReference>
<keyword evidence="3 9" id="KW-0132">Cell division</keyword>
<reference evidence="12 13" key="1">
    <citation type="submission" date="2017-02" db="EMBL/GenBank/DDBJ databases">
        <authorList>
            <person name="Peterson S.W."/>
        </authorList>
    </citation>
    <scope>NUCLEOTIDE SEQUENCE [LARGE SCALE GENOMIC DNA]</scope>
    <source>
        <strain evidence="12 13">ATCC BAA-908</strain>
    </source>
</reference>
<evidence type="ECO:0000256" key="8">
    <source>
        <dbReference type="ARBA" id="ARBA00023306"/>
    </source>
</evidence>
<protein>
    <recommendedName>
        <fullName evidence="9">Tyrosine recombinase XerC</fullName>
    </recommendedName>
</protein>
<comment type="subunit">
    <text evidence="9">Forms a cyclic heterotetrameric complex composed of two molecules of XerC and two molecules of XerD.</text>
</comment>
<dbReference type="PANTHER" id="PTHR30349">
    <property type="entry name" value="PHAGE INTEGRASE-RELATED"/>
    <property type="match status" value="1"/>
</dbReference>
<evidence type="ECO:0000256" key="3">
    <source>
        <dbReference type="ARBA" id="ARBA00022618"/>
    </source>
</evidence>
<feature type="active site" description="O-(3'-phospho-DNA)-tyrosine intermediate" evidence="9">
    <location>
        <position position="286"/>
    </location>
</feature>
<dbReference type="Pfam" id="PF00589">
    <property type="entry name" value="Phage_integrase"/>
    <property type="match status" value="1"/>
</dbReference>
<comment type="function">
    <text evidence="9">Site-specific tyrosine recombinase, which acts by catalyzing the cutting and rejoining of the recombining DNA molecules. The XerC-XerD complex is essential to convert dimers of the bacterial chromosome into monomers to permit their segregation at cell division. It also contributes to the segregational stability of plasmids.</text>
</comment>
<dbReference type="InterPro" id="IPR004107">
    <property type="entry name" value="Integrase_SAM-like_N"/>
</dbReference>
<evidence type="ECO:0000313" key="12">
    <source>
        <dbReference type="EMBL" id="SJZ47321.1"/>
    </source>
</evidence>
<feature type="active site" evidence="9">
    <location>
        <position position="177"/>
    </location>
</feature>
<keyword evidence="6 9" id="KW-0238">DNA-binding</keyword>
<dbReference type="GO" id="GO:0003677">
    <property type="term" value="F:DNA binding"/>
    <property type="evidence" value="ECO:0007669"/>
    <property type="project" value="UniProtKB-UniRule"/>
</dbReference>
<dbReference type="InterPro" id="IPR010998">
    <property type="entry name" value="Integrase_recombinase_N"/>
</dbReference>
<evidence type="ECO:0000256" key="1">
    <source>
        <dbReference type="ARBA" id="ARBA00004496"/>
    </source>
</evidence>
<dbReference type="GO" id="GO:0009037">
    <property type="term" value="F:tyrosine-based site-specific recombinase activity"/>
    <property type="evidence" value="ECO:0007669"/>
    <property type="project" value="UniProtKB-UniRule"/>
</dbReference>
<evidence type="ECO:0000259" key="11">
    <source>
        <dbReference type="PROSITE" id="PS51900"/>
    </source>
</evidence>
<dbReference type="HAMAP" id="MF_01808">
    <property type="entry name" value="Recomb_XerC_XerD"/>
    <property type="match status" value="1"/>
</dbReference>
<evidence type="ECO:0000256" key="5">
    <source>
        <dbReference type="ARBA" id="ARBA00022908"/>
    </source>
</evidence>
<dbReference type="PROSITE" id="PS51898">
    <property type="entry name" value="TYR_RECOMBINASE"/>
    <property type="match status" value="1"/>
</dbReference>
<evidence type="ECO:0000256" key="4">
    <source>
        <dbReference type="ARBA" id="ARBA00022829"/>
    </source>
</evidence>
<dbReference type="InterPro" id="IPR023009">
    <property type="entry name" value="Tyrosine_recombinase_XerC/XerD"/>
</dbReference>
<dbReference type="Gene3D" id="1.10.150.130">
    <property type="match status" value="1"/>
</dbReference>
<evidence type="ECO:0000256" key="7">
    <source>
        <dbReference type="ARBA" id="ARBA00023172"/>
    </source>
</evidence>
<dbReference type="RefSeq" id="WP_078933287.1">
    <property type="nucleotide sequence ID" value="NZ_FUWG01000009.1"/>
</dbReference>
<keyword evidence="2 9" id="KW-0963">Cytoplasm</keyword>
<keyword evidence="4 9" id="KW-0159">Chromosome partition</keyword>
<evidence type="ECO:0000256" key="9">
    <source>
        <dbReference type="HAMAP-Rule" id="MF_01808"/>
    </source>
</evidence>
<dbReference type="Pfam" id="PF02899">
    <property type="entry name" value="Phage_int_SAM_1"/>
    <property type="match status" value="1"/>
</dbReference>
<dbReference type="InterPro" id="IPR011010">
    <property type="entry name" value="DNA_brk_join_enz"/>
</dbReference>
<feature type="active site" evidence="9">
    <location>
        <position position="254"/>
    </location>
</feature>
<accession>A0A1T4KY66</accession>
<evidence type="ECO:0000256" key="2">
    <source>
        <dbReference type="ARBA" id="ARBA00022490"/>
    </source>
</evidence>
<comment type="similarity">
    <text evidence="9">Belongs to the 'phage' integrase family. XerC subfamily.</text>
</comment>